<dbReference type="STRING" id="1802689.A3F25_01265"/>
<evidence type="ECO:0000256" key="2">
    <source>
        <dbReference type="ARBA" id="ARBA00022649"/>
    </source>
</evidence>
<dbReference type="GO" id="GO:0003729">
    <property type="term" value="F:mRNA binding"/>
    <property type="evidence" value="ECO:0007669"/>
    <property type="project" value="InterPro"/>
</dbReference>
<keyword evidence="4" id="KW-0255">Endonuclease</keyword>
<dbReference type="InterPro" id="IPR012933">
    <property type="entry name" value="HicA_mRNA_interferase"/>
</dbReference>
<organism evidence="8 9">
    <name type="scientific">Candidatus Yanofskybacteria bacterium RIFCSPHIGHO2_12_FULL_45_19b</name>
    <dbReference type="NCBI Taxonomy" id="1802689"/>
    <lineage>
        <taxon>Bacteria</taxon>
        <taxon>Candidatus Yanofskyibacteriota</taxon>
    </lineage>
</organism>
<comment type="caution">
    <text evidence="8">The sequence shown here is derived from an EMBL/GenBank/DDBJ whole genome shotgun (WGS) entry which is preliminary data.</text>
</comment>
<keyword evidence="7" id="KW-0346">Stress response</keyword>
<name>A0A1F8G468_9BACT</name>
<dbReference type="EMBL" id="MGKD01000008">
    <property type="protein sequence ID" value="OGN20132.1"/>
    <property type="molecule type" value="Genomic_DNA"/>
</dbReference>
<keyword evidence="6" id="KW-0694">RNA-binding</keyword>
<protein>
    <recommendedName>
        <fullName evidence="10">Addiction module toxin, HicA family</fullName>
    </recommendedName>
</protein>
<accession>A0A1F8G468</accession>
<dbReference type="AlphaFoldDB" id="A0A1F8G468"/>
<evidence type="ECO:0000256" key="3">
    <source>
        <dbReference type="ARBA" id="ARBA00022722"/>
    </source>
</evidence>
<evidence type="ECO:0000313" key="8">
    <source>
        <dbReference type="EMBL" id="OGN20132.1"/>
    </source>
</evidence>
<sequence length="73" mass="8569">MAKLPICSGKEVIKILTKLGYYQTRQHSSHIRLTCLRRKSITVPDYRTISRGLLRKILRDAELTVEEFIKLLR</sequence>
<comment type="similarity">
    <text evidence="1">Belongs to the HicA mRNA interferase family.</text>
</comment>
<keyword evidence="3" id="KW-0540">Nuclease</keyword>
<dbReference type="Pfam" id="PF07927">
    <property type="entry name" value="HicA_toxin"/>
    <property type="match status" value="1"/>
</dbReference>
<proteinExistence type="inferred from homology"/>
<dbReference type="Proteomes" id="UP000177478">
    <property type="component" value="Unassembled WGS sequence"/>
</dbReference>
<evidence type="ECO:0008006" key="10">
    <source>
        <dbReference type="Google" id="ProtNLM"/>
    </source>
</evidence>
<keyword evidence="2" id="KW-1277">Toxin-antitoxin system</keyword>
<dbReference type="GO" id="GO:0004519">
    <property type="term" value="F:endonuclease activity"/>
    <property type="evidence" value="ECO:0007669"/>
    <property type="project" value="UniProtKB-KW"/>
</dbReference>
<evidence type="ECO:0000256" key="6">
    <source>
        <dbReference type="ARBA" id="ARBA00022884"/>
    </source>
</evidence>
<dbReference type="GO" id="GO:0016787">
    <property type="term" value="F:hydrolase activity"/>
    <property type="evidence" value="ECO:0007669"/>
    <property type="project" value="UniProtKB-KW"/>
</dbReference>
<dbReference type="Gene3D" id="3.30.920.30">
    <property type="entry name" value="Hypothetical protein"/>
    <property type="match status" value="1"/>
</dbReference>
<evidence type="ECO:0000256" key="1">
    <source>
        <dbReference type="ARBA" id="ARBA00006620"/>
    </source>
</evidence>
<reference evidence="8 9" key="1">
    <citation type="journal article" date="2016" name="Nat. Commun.">
        <title>Thousands of microbial genomes shed light on interconnected biogeochemical processes in an aquifer system.</title>
        <authorList>
            <person name="Anantharaman K."/>
            <person name="Brown C.T."/>
            <person name="Hug L.A."/>
            <person name="Sharon I."/>
            <person name="Castelle C.J."/>
            <person name="Probst A.J."/>
            <person name="Thomas B.C."/>
            <person name="Singh A."/>
            <person name="Wilkins M.J."/>
            <person name="Karaoz U."/>
            <person name="Brodie E.L."/>
            <person name="Williams K.H."/>
            <person name="Hubbard S.S."/>
            <person name="Banfield J.F."/>
        </authorList>
    </citation>
    <scope>NUCLEOTIDE SEQUENCE [LARGE SCALE GENOMIC DNA]</scope>
</reference>
<dbReference type="SUPFAM" id="SSF54786">
    <property type="entry name" value="YcfA/nrd intein domain"/>
    <property type="match status" value="1"/>
</dbReference>
<gene>
    <name evidence="8" type="ORF">A3F25_01265</name>
</gene>
<evidence type="ECO:0000313" key="9">
    <source>
        <dbReference type="Proteomes" id="UP000177478"/>
    </source>
</evidence>
<dbReference type="InterPro" id="IPR038570">
    <property type="entry name" value="HicA_sf"/>
</dbReference>
<keyword evidence="5" id="KW-0378">Hydrolase</keyword>
<evidence type="ECO:0000256" key="4">
    <source>
        <dbReference type="ARBA" id="ARBA00022759"/>
    </source>
</evidence>
<evidence type="ECO:0000256" key="5">
    <source>
        <dbReference type="ARBA" id="ARBA00022801"/>
    </source>
</evidence>
<evidence type="ECO:0000256" key="7">
    <source>
        <dbReference type="ARBA" id="ARBA00023016"/>
    </source>
</evidence>